<sequence length="176" mass="18593">MISATQPDWSRERVTKFWRPSQQLLRTVRGYQSTQQGGPVNWLLRKWYLLGHRFWSVVCGCDIPLNVNIAGGLLLPHPNGIVIHPQAVVGPNCLLFHQVTLGEGGSIPGFPKLGGHVDVGAGAKILGGVIVGDHARIGANAVVLEDVPAGATAVGIPARIVGVSDCPEESVACDAL</sequence>
<evidence type="ECO:0000256" key="3">
    <source>
        <dbReference type="ARBA" id="ARBA00022737"/>
    </source>
</evidence>
<dbReference type="RefSeq" id="WP_145247706.1">
    <property type="nucleotide sequence ID" value="NZ_CP036278.1"/>
</dbReference>
<dbReference type="InterPro" id="IPR018357">
    <property type="entry name" value="Hexapep_transf_CS"/>
</dbReference>
<dbReference type="InterPro" id="IPR001451">
    <property type="entry name" value="Hexapep"/>
</dbReference>
<dbReference type="KEGG" id="amuc:Pan181_31110"/>
<dbReference type="GO" id="GO:0009001">
    <property type="term" value="F:serine O-acetyltransferase activity"/>
    <property type="evidence" value="ECO:0007669"/>
    <property type="project" value="UniProtKB-EC"/>
</dbReference>
<dbReference type="SUPFAM" id="SSF51161">
    <property type="entry name" value="Trimeric LpxA-like enzymes"/>
    <property type="match status" value="1"/>
</dbReference>
<keyword evidence="3" id="KW-0677">Repeat</keyword>
<keyword evidence="6" id="KW-1185">Reference proteome</keyword>
<dbReference type="EC" id="2.3.1.30" evidence="5"/>
<reference evidence="5 6" key="1">
    <citation type="submission" date="2019-02" db="EMBL/GenBank/DDBJ databases">
        <title>Deep-cultivation of Planctomycetes and their phenomic and genomic characterization uncovers novel biology.</title>
        <authorList>
            <person name="Wiegand S."/>
            <person name="Jogler M."/>
            <person name="Boedeker C."/>
            <person name="Pinto D."/>
            <person name="Vollmers J."/>
            <person name="Rivas-Marin E."/>
            <person name="Kohn T."/>
            <person name="Peeters S.H."/>
            <person name="Heuer A."/>
            <person name="Rast P."/>
            <person name="Oberbeckmann S."/>
            <person name="Bunk B."/>
            <person name="Jeske O."/>
            <person name="Meyerdierks A."/>
            <person name="Storesund J.E."/>
            <person name="Kallscheuer N."/>
            <person name="Luecker S."/>
            <person name="Lage O.M."/>
            <person name="Pohl T."/>
            <person name="Merkel B.J."/>
            <person name="Hornburger P."/>
            <person name="Mueller R.-W."/>
            <person name="Bruemmer F."/>
            <person name="Labrenz M."/>
            <person name="Spormann A.M."/>
            <person name="Op den Camp H."/>
            <person name="Overmann J."/>
            <person name="Amann R."/>
            <person name="Jetten M.S.M."/>
            <person name="Mascher T."/>
            <person name="Medema M.H."/>
            <person name="Devos D.P."/>
            <person name="Kaster A.-K."/>
            <person name="Ovreas L."/>
            <person name="Rohde M."/>
            <person name="Galperin M.Y."/>
            <person name="Jogler C."/>
        </authorList>
    </citation>
    <scope>NUCLEOTIDE SEQUENCE [LARGE SCALE GENOMIC DNA]</scope>
    <source>
        <strain evidence="5 6">Pan181</strain>
    </source>
</reference>
<dbReference type="CDD" id="cd03354">
    <property type="entry name" value="LbH_SAT"/>
    <property type="match status" value="1"/>
</dbReference>
<proteinExistence type="inferred from homology"/>
<dbReference type="OrthoDB" id="7545269at2"/>
<evidence type="ECO:0000313" key="5">
    <source>
        <dbReference type="EMBL" id="QDU56899.1"/>
    </source>
</evidence>
<dbReference type="AlphaFoldDB" id="A0A518AQA1"/>
<name>A0A518AQA1_9BACT</name>
<keyword evidence="4 5" id="KW-0012">Acyltransferase</keyword>
<organism evidence="5 6">
    <name type="scientific">Aeoliella mucimassa</name>
    <dbReference type="NCBI Taxonomy" id="2527972"/>
    <lineage>
        <taxon>Bacteria</taxon>
        <taxon>Pseudomonadati</taxon>
        <taxon>Planctomycetota</taxon>
        <taxon>Planctomycetia</taxon>
        <taxon>Pirellulales</taxon>
        <taxon>Lacipirellulaceae</taxon>
        <taxon>Aeoliella</taxon>
    </lineage>
</organism>
<dbReference type="InterPro" id="IPR045304">
    <property type="entry name" value="LbH_SAT"/>
</dbReference>
<gene>
    <name evidence="5" type="primary">cysE_3</name>
    <name evidence="5" type="ORF">Pan181_31110</name>
</gene>
<dbReference type="Proteomes" id="UP000315750">
    <property type="component" value="Chromosome"/>
</dbReference>
<keyword evidence="2 5" id="KW-0808">Transferase</keyword>
<dbReference type="Gene3D" id="2.160.10.10">
    <property type="entry name" value="Hexapeptide repeat proteins"/>
    <property type="match status" value="1"/>
</dbReference>
<dbReference type="PANTHER" id="PTHR42811">
    <property type="entry name" value="SERINE ACETYLTRANSFERASE"/>
    <property type="match status" value="1"/>
</dbReference>
<comment type="similarity">
    <text evidence="1">Belongs to the transferase hexapeptide repeat family.</text>
</comment>
<evidence type="ECO:0000256" key="4">
    <source>
        <dbReference type="ARBA" id="ARBA00023315"/>
    </source>
</evidence>
<dbReference type="Pfam" id="PF00132">
    <property type="entry name" value="Hexapep"/>
    <property type="match status" value="1"/>
</dbReference>
<protein>
    <submittedName>
        <fullName evidence="5">Serine acetyltransferase</fullName>
        <ecNumber evidence="5">2.3.1.30</ecNumber>
    </submittedName>
</protein>
<evidence type="ECO:0000256" key="2">
    <source>
        <dbReference type="ARBA" id="ARBA00022679"/>
    </source>
</evidence>
<evidence type="ECO:0000313" key="6">
    <source>
        <dbReference type="Proteomes" id="UP000315750"/>
    </source>
</evidence>
<evidence type="ECO:0000256" key="1">
    <source>
        <dbReference type="ARBA" id="ARBA00007274"/>
    </source>
</evidence>
<dbReference type="EMBL" id="CP036278">
    <property type="protein sequence ID" value="QDU56899.1"/>
    <property type="molecule type" value="Genomic_DNA"/>
</dbReference>
<dbReference type="InterPro" id="IPR011004">
    <property type="entry name" value="Trimer_LpxA-like_sf"/>
</dbReference>
<accession>A0A518AQA1</accession>
<dbReference type="PROSITE" id="PS00101">
    <property type="entry name" value="HEXAPEP_TRANSFERASES"/>
    <property type="match status" value="1"/>
</dbReference>